<feature type="region of interest" description="Disordered" evidence="8">
    <location>
        <begin position="796"/>
        <end position="824"/>
    </location>
</feature>
<keyword evidence="6 9" id="KW-0472">Membrane</keyword>
<dbReference type="PANTHER" id="PTHR24026">
    <property type="entry name" value="FAT ATYPICAL CADHERIN-RELATED"/>
    <property type="match status" value="1"/>
</dbReference>
<evidence type="ECO:0000256" key="6">
    <source>
        <dbReference type="ARBA" id="ARBA00023136"/>
    </source>
</evidence>
<dbReference type="EMBL" id="JBICCN010000027">
    <property type="protein sequence ID" value="KAL3101047.1"/>
    <property type="molecule type" value="Genomic_DNA"/>
</dbReference>
<keyword evidence="2 9" id="KW-0812">Transmembrane</keyword>
<feature type="region of interest" description="Disordered" evidence="8">
    <location>
        <begin position="241"/>
        <end position="279"/>
    </location>
</feature>
<evidence type="ECO:0000256" key="4">
    <source>
        <dbReference type="ARBA" id="ARBA00022837"/>
    </source>
</evidence>
<reference evidence="11 12" key="1">
    <citation type="submission" date="2024-10" db="EMBL/GenBank/DDBJ databases">
        <authorList>
            <person name="Kim D."/>
        </authorList>
    </citation>
    <scope>NUCLEOTIDE SEQUENCE [LARGE SCALE GENOMIC DNA]</scope>
    <source>
        <strain evidence="11">Taebaek</strain>
    </source>
</reference>
<gene>
    <name evidence="11" type="ORF">niasHS_001507</name>
</gene>
<dbReference type="GO" id="GO:0007155">
    <property type="term" value="P:cell adhesion"/>
    <property type="evidence" value="ECO:0007669"/>
    <property type="project" value="UniProtKB-KW"/>
</dbReference>
<evidence type="ECO:0000259" key="10">
    <source>
        <dbReference type="PROSITE" id="PS50268"/>
    </source>
</evidence>
<sequence>MKLLLLLRFHLVLFTVLSFIWPIFASFSFGQINASSDESLAMKWHRSHSQEAKTTDETDQSGLSHHNFDHQYDEHDNQPVCLLQRDRSAIYMSMAENAKKGAILGTLPIIGRSGGAKPTMKLNIVKGREFVRLNAFSKQLILRKAIDREQKGMEQLEAIIECVPLAPVPQNLEIFPLNISVFITVTDLNDNAPQFGARRFAVQIAEELPEGTPIRLDFRATDADQPGPNSRIRYRIVRSPPPAAETAAAAEEQKHHQQQQRECSQSDEEHTVSGQSSTDDRLPFEVFYTDSDDDCAALLLHIPDPLRPELFVAGRIDFEKMPNFTVFIEAEDQGTPKLRTFARLDVTVIDVDDLNPTFGAQMYKSSEHRGFSLAIEPSPIKAWDADRSFDEPIIYSLSGEHAVNYAIDQLTGEIKLLAEKLVPANLIVQARQANRSERNSTAFLLVQPPPAGDEEAKGEGKSSELIILRLPKNTAIGTKLMRLVDDEKCSTESAEREGEALGLEMVVPKGQQQKRNKLPFFIDQRTKWLRLAKRMEIGQYAANISIKFTCPKLPPTIRSLDIRLTIFDPIRGQNFAFEKQIYEFELPVVGENDREQSVEIGQIKAKNAGARGNGTAREEADQLITYALLSGNDLFHIHPTDGVLRFLPTKSAELFRLPPTIELVALAENLAGGRDFALCIVRRPTRSDVPRPPLGTVWPPSLTPPDTALCLGLLCFLLLLTNCATLSLWLGKRRMANLYEKLAAYRYDSMCGLAEGRRTQNANGRNGSFDWVMNRALEGDGAVTIANWVGESIGRTTTWRTTPSSTTEEGGRGGGRDLSTKVDG</sequence>
<name>A0ABD2KDN0_HETSC</name>
<dbReference type="PRINTS" id="PR00205">
    <property type="entry name" value="CADHERIN"/>
</dbReference>
<keyword evidence="5 9" id="KW-1133">Transmembrane helix</keyword>
<evidence type="ECO:0000313" key="11">
    <source>
        <dbReference type="EMBL" id="KAL3101047.1"/>
    </source>
</evidence>
<dbReference type="Proteomes" id="UP001620645">
    <property type="component" value="Unassembled WGS sequence"/>
</dbReference>
<keyword evidence="3" id="KW-0677">Repeat</keyword>
<feature type="compositionally biased region" description="Low complexity" evidence="8">
    <location>
        <begin position="796"/>
        <end position="808"/>
    </location>
</feature>
<feature type="region of interest" description="Disordered" evidence="8">
    <location>
        <begin position="45"/>
        <end position="69"/>
    </location>
</feature>
<feature type="transmembrane region" description="Helical" evidence="9">
    <location>
        <begin position="711"/>
        <end position="731"/>
    </location>
</feature>
<dbReference type="InterPro" id="IPR020894">
    <property type="entry name" value="Cadherin_CS"/>
</dbReference>
<dbReference type="Gene3D" id="2.60.40.60">
    <property type="entry name" value="Cadherins"/>
    <property type="match status" value="2"/>
</dbReference>
<dbReference type="SUPFAM" id="SSF49313">
    <property type="entry name" value="Cadherin-like"/>
    <property type="match status" value="2"/>
</dbReference>
<dbReference type="PROSITE" id="PS00232">
    <property type="entry name" value="CADHERIN_1"/>
    <property type="match status" value="1"/>
</dbReference>
<dbReference type="InterPro" id="IPR015919">
    <property type="entry name" value="Cadherin-like_sf"/>
</dbReference>
<evidence type="ECO:0000256" key="1">
    <source>
        <dbReference type="ARBA" id="ARBA00004370"/>
    </source>
</evidence>
<dbReference type="PANTHER" id="PTHR24026:SF126">
    <property type="entry name" value="PROTOCADHERIN FAT 4"/>
    <property type="match status" value="1"/>
</dbReference>
<dbReference type="PROSITE" id="PS50268">
    <property type="entry name" value="CADHERIN_2"/>
    <property type="match status" value="2"/>
</dbReference>
<evidence type="ECO:0000256" key="9">
    <source>
        <dbReference type="SAM" id="Phobius"/>
    </source>
</evidence>
<dbReference type="AlphaFoldDB" id="A0ABD2KDN0"/>
<evidence type="ECO:0000256" key="2">
    <source>
        <dbReference type="ARBA" id="ARBA00022692"/>
    </source>
</evidence>
<comment type="subcellular location">
    <subcellularLocation>
        <location evidence="1">Membrane</location>
    </subcellularLocation>
</comment>
<evidence type="ECO:0000256" key="8">
    <source>
        <dbReference type="SAM" id="MobiDB-lite"/>
    </source>
</evidence>
<dbReference type="CDD" id="cd11304">
    <property type="entry name" value="Cadherin_repeat"/>
    <property type="match status" value="4"/>
</dbReference>
<evidence type="ECO:0000256" key="3">
    <source>
        <dbReference type="ARBA" id="ARBA00022737"/>
    </source>
</evidence>
<protein>
    <recommendedName>
        <fullName evidence="10">Cadherin domain-containing protein</fullName>
    </recommendedName>
</protein>
<evidence type="ECO:0000256" key="5">
    <source>
        <dbReference type="ARBA" id="ARBA00022989"/>
    </source>
</evidence>
<organism evidence="11 12">
    <name type="scientific">Heterodera schachtii</name>
    <name type="common">Sugarbeet cyst nematode worm</name>
    <name type="synonym">Tylenchus schachtii</name>
    <dbReference type="NCBI Taxonomy" id="97005"/>
    <lineage>
        <taxon>Eukaryota</taxon>
        <taxon>Metazoa</taxon>
        <taxon>Ecdysozoa</taxon>
        <taxon>Nematoda</taxon>
        <taxon>Chromadorea</taxon>
        <taxon>Rhabditida</taxon>
        <taxon>Tylenchina</taxon>
        <taxon>Tylenchomorpha</taxon>
        <taxon>Tylenchoidea</taxon>
        <taxon>Heteroderidae</taxon>
        <taxon>Heteroderinae</taxon>
        <taxon>Heterodera</taxon>
    </lineage>
</organism>
<evidence type="ECO:0000256" key="7">
    <source>
        <dbReference type="PROSITE-ProRule" id="PRU00043"/>
    </source>
</evidence>
<comment type="caution">
    <text evidence="11">The sequence shown here is derived from an EMBL/GenBank/DDBJ whole genome shotgun (WGS) entry which is preliminary data.</text>
</comment>
<keyword evidence="12" id="KW-1185">Reference proteome</keyword>
<accession>A0ABD2KDN0</accession>
<feature type="compositionally biased region" description="Basic and acidic residues" evidence="8">
    <location>
        <begin position="809"/>
        <end position="824"/>
    </location>
</feature>
<keyword evidence="4 7" id="KW-0106">Calcium</keyword>
<proteinExistence type="predicted"/>
<dbReference type="GO" id="GO:0005886">
    <property type="term" value="C:plasma membrane"/>
    <property type="evidence" value="ECO:0007669"/>
    <property type="project" value="UniProtKB-SubCell"/>
</dbReference>
<dbReference type="InterPro" id="IPR002126">
    <property type="entry name" value="Cadherin-like_dom"/>
</dbReference>
<feature type="domain" description="Cadherin" evidence="10">
    <location>
        <begin position="86"/>
        <end position="195"/>
    </location>
</feature>
<dbReference type="GO" id="GO:0005509">
    <property type="term" value="F:calcium ion binding"/>
    <property type="evidence" value="ECO:0007669"/>
    <property type="project" value="UniProtKB-UniRule"/>
</dbReference>
<feature type="domain" description="Cadherin" evidence="10">
    <location>
        <begin position="196"/>
        <end position="358"/>
    </location>
</feature>
<dbReference type="SMART" id="SM00112">
    <property type="entry name" value="CA"/>
    <property type="match status" value="2"/>
</dbReference>
<evidence type="ECO:0000313" key="12">
    <source>
        <dbReference type="Proteomes" id="UP001620645"/>
    </source>
</evidence>